<name>A0A2I0AVW8_9ASPA</name>
<evidence type="ECO:0000256" key="1">
    <source>
        <dbReference type="SAM" id="MobiDB-lite"/>
    </source>
</evidence>
<evidence type="ECO:0000313" key="2">
    <source>
        <dbReference type="EMBL" id="PKA59666.1"/>
    </source>
</evidence>
<feature type="region of interest" description="Disordered" evidence="1">
    <location>
        <begin position="60"/>
        <end position="85"/>
    </location>
</feature>
<proteinExistence type="predicted"/>
<sequence length="100" mass="10770">MKMGLPPAFATSSSPSVTTKAPFPWRFCSRDHANGRFPSSSPLPFLLSFSSSLHSAPAGGRLTLSGGLNSSPRGNRMQSVRSASRQIHFPRALSQRCVPR</sequence>
<dbReference type="EMBL" id="KZ451945">
    <property type="protein sequence ID" value="PKA59666.1"/>
    <property type="molecule type" value="Genomic_DNA"/>
</dbReference>
<dbReference type="Proteomes" id="UP000236161">
    <property type="component" value="Unassembled WGS sequence"/>
</dbReference>
<keyword evidence="3" id="KW-1185">Reference proteome</keyword>
<organism evidence="2 3">
    <name type="scientific">Apostasia shenzhenica</name>
    <dbReference type="NCBI Taxonomy" id="1088818"/>
    <lineage>
        <taxon>Eukaryota</taxon>
        <taxon>Viridiplantae</taxon>
        <taxon>Streptophyta</taxon>
        <taxon>Embryophyta</taxon>
        <taxon>Tracheophyta</taxon>
        <taxon>Spermatophyta</taxon>
        <taxon>Magnoliopsida</taxon>
        <taxon>Liliopsida</taxon>
        <taxon>Asparagales</taxon>
        <taxon>Orchidaceae</taxon>
        <taxon>Apostasioideae</taxon>
        <taxon>Apostasia</taxon>
    </lineage>
</organism>
<feature type="compositionally biased region" description="Polar residues" evidence="1">
    <location>
        <begin position="66"/>
        <end position="85"/>
    </location>
</feature>
<evidence type="ECO:0000313" key="3">
    <source>
        <dbReference type="Proteomes" id="UP000236161"/>
    </source>
</evidence>
<dbReference type="AlphaFoldDB" id="A0A2I0AVW8"/>
<reference evidence="2 3" key="1">
    <citation type="journal article" date="2017" name="Nature">
        <title>The Apostasia genome and the evolution of orchids.</title>
        <authorList>
            <person name="Zhang G.Q."/>
            <person name="Liu K.W."/>
            <person name="Li Z."/>
            <person name="Lohaus R."/>
            <person name="Hsiao Y.Y."/>
            <person name="Niu S.C."/>
            <person name="Wang J.Y."/>
            <person name="Lin Y.C."/>
            <person name="Xu Q."/>
            <person name="Chen L.J."/>
            <person name="Yoshida K."/>
            <person name="Fujiwara S."/>
            <person name="Wang Z.W."/>
            <person name="Zhang Y.Q."/>
            <person name="Mitsuda N."/>
            <person name="Wang M."/>
            <person name="Liu G.H."/>
            <person name="Pecoraro L."/>
            <person name="Huang H.X."/>
            <person name="Xiao X.J."/>
            <person name="Lin M."/>
            <person name="Wu X.Y."/>
            <person name="Wu W.L."/>
            <person name="Chen Y.Y."/>
            <person name="Chang S.B."/>
            <person name="Sakamoto S."/>
            <person name="Ohme-Takagi M."/>
            <person name="Yagi M."/>
            <person name="Zeng S.J."/>
            <person name="Shen C.Y."/>
            <person name="Yeh C.M."/>
            <person name="Luo Y.B."/>
            <person name="Tsai W.C."/>
            <person name="Van de Peer Y."/>
            <person name="Liu Z.J."/>
        </authorList>
    </citation>
    <scope>NUCLEOTIDE SEQUENCE [LARGE SCALE GENOMIC DNA]</scope>
    <source>
        <strain evidence="3">cv. Shenzhen</strain>
        <tissue evidence="2">Stem</tissue>
    </source>
</reference>
<gene>
    <name evidence="2" type="ORF">AXF42_Ash021281</name>
</gene>
<protein>
    <submittedName>
        <fullName evidence="2">Uncharacterized protein</fullName>
    </submittedName>
</protein>
<accession>A0A2I0AVW8</accession>